<name>A0A1Q3ERI6_LENED</name>
<accession>A0A1Q3ERI6</accession>
<proteinExistence type="predicted"/>
<reference evidence="2 3" key="1">
    <citation type="submission" date="2016-08" db="EMBL/GenBank/DDBJ databases">
        <authorList>
            <consortium name="Lentinula edodes genome sequencing consortium"/>
            <person name="Sakamoto Y."/>
            <person name="Nakade K."/>
            <person name="Sato S."/>
            <person name="Yoshida Y."/>
            <person name="Miyazaki K."/>
            <person name="Natsume S."/>
            <person name="Konno N."/>
        </authorList>
    </citation>
    <scope>NUCLEOTIDE SEQUENCE [LARGE SCALE GENOMIC DNA]</scope>
    <source>
        <strain evidence="2 3">NBRC 111202</strain>
    </source>
</reference>
<dbReference type="Proteomes" id="UP000188533">
    <property type="component" value="Unassembled WGS sequence"/>
</dbReference>
<comment type="caution">
    <text evidence="2">The sequence shown here is derived from an EMBL/GenBank/DDBJ whole genome shotgun (WGS) entry which is preliminary data.</text>
</comment>
<feature type="region of interest" description="Disordered" evidence="1">
    <location>
        <begin position="27"/>
        <end position="53"/>
    </location>
</feature>
<evidence type="ECO:0000313" key="3">
    <source>
        <dbReference type="Proteomes" id="UP000188533"/>
    </source>
</evidence>
<organism evidence="2 3">
    <name type="scientific">Lentinula edodes</name>
    <name type="common">Shiitake mushroom</name>
    <name type="synonym">Lentinus edodes</name>
    <dbReference type="NCBI Taxonomy" id="5353"/>
    <lineage>
        <taxon>Eukaryota</taxon>
        <taxon>Fungi</taxon>
        <taxon>Dikarya</taxon>
        <taxon>Basidiomycota</taxon>
        <taxon>Agaricomycotina</taxon>
        <taxon>Agaricomycetes</taxon>
        <taxon>Agaricomycetidae</taxon>
        <taxon>Agaricales</taxon>
        <taxon>Marasmiineae</taxon>
        <taxon>Omphalotaceae</taxon>
        <taxon>Lentinula</taxon>
    </lineage>
</organism>
<keyword evidence="3" id="KW-1185">Reference proteome</keyword>
<sequence length="320" mass="36521">MNDPKLNLDALSALLDRCYRYVGSLPQHGSASATPPEHDVDGGHISSDSIPRPKLYKKAVHRPENKNYLAEKVRYESGILLGILDPNKGGVEPIVQIDNLVTASRSALRDFKDTRKNGPTVDKFILQLDKGKATVWNKAAAEVFCKYFRSKEGYESYKTKDVYLAFMAHITQIKRMFARKGRSKTIREKDEDKLARRLARRHTLLTLRISMFYSIYGRHKGPLGELSRFIRHLTPECMSGDETGSDGKYYKTKVEWRSQELNNFLNLLSAWYLKMRYLDYGKYSPGELPRPRYPSDRIDTVFGADAATAQLPVNCLSDIT</sequence>
<evidence type="ECO:0000256" key="1">
    <source>
        <dbReference type="SAM" id="MobiDB-lite"/>
    </source>
</evidence>
<dbReference type="AlphaFoldDB" id="A0A1Q3ERI6"/>
<reference evidence="2 3" key="2">
    <citation type="submission" date="2017-02" db="EMBL/GenBank/DDBJ databases">
        <title>A genome survey and senescence transcriptome analysis in Lentinula edodes.</title>
        <authorList>
            <person name="Sakamoto Y."/>
            <person name="Nakade K."/>
            <person name="Sato S."/>
            <person name="Yoshida Y."/>
            <person name="Miyazaki K."/>
            <person name="Natsume S."/>
            <person name="Konno N."/>
        </authorList>
    </citation>
    <scope>NUCLEOTIDE SEQUENCE [LARGE SCALE GENOMIC DNA]</scope>
    <source>
        <strain evidence="2 3">NBRC 111202</strain>
    </source>
</reference>
<gene>
    <name evidence="2" type="ORF">LENED_012012</name>
</gene>
<dbReference type="EMBL" id="BDGU01001328">
    <property type="protein sequence ID" value="GAW09815.1"/>
    <property type="molecule type" value="Genomic_DNA"/>
</dbReference>
<protein>
    <submittedName>
        <fullName evidence="2">Uncharacterized protein</fullName>
    </submittedName>
</protein>
<evidence type="ECO:0000313" key="2">
    <source>
        <dbReference type="EMBL" id="GAW09815.1"/>
    </source>
</evidence>